<dbReference type="PANTHER" id="PTHR46246:SF1">
    <property type="entry name" value="GUANOSINE-3',5'-BIS(DIPHOSPHATE) 3'-PYROPHOSPHOHYDROLASE MESH1"/>
    <property type="match status" value="1"/>
</dbReference>
<accession>A0A831ZXW5</accession>
<proteinExistence type="predicted"/>
<dbReference type="SMART" id="SM00471">
    <property type="entry name" value="HDc"/>
    <property type="match status" value="1"/>
</dbReference>
<name>A0A831ZXW5_9BACT</name>
<feature type="domain" description="HD/PDEase" evidence="1">
    <location>
        <begin position="31"/>
        <end position="142"/>
    </location>
</feature>
<gene>
    <name evidence="2" type="ORF">ENS06_07045</name>
</gene>
<dbReference type="PANTHER" id="PTHR46246">
    <property type="entry name" value="GUANOSINE-3',5'-BIS(DIPHOSPHATE) 3'-PYROPHOSPHOHYDROLASE MESH1"/>
    <property type="match status" value="1"/>
</dbReference>
<dbReference type="GO" id="GO:0008893">
    <property type="term" value="F:guanosine-3',5'-bis(diphosphate) 3'-diphosphatase activity"/>
    <property type="evidence" value="ECO:0007669"/>
    <property type="project" value="TreeGrafter"/>
</dbReference>
<dbReference type="InterPro" id="IPR052194">
    <property type="entry name" value="MESH1"/>
</dbReference>
<comment type="caution">
    <text evidence="2">The sequence shown here is derived from an EMBL/GenBank/DDBJ whole genome shotgun (WGS) entry which is preliminary data.</text>
</comment>
<evidence type="ECO:0000313" key="2">
    <source>
        <dbReference type="EMBL" id="HFK97067.1"/>
    </source>
</evidence>
<evidence type="ECO:0000259" key="1">
    <source>
        <dbReference type="SMART" id="SM00471"/>
    </source>
</evidence>
<reference evidence="2" key="1">
    <citation type="journal article" date="2020" name="mSystems">
        <title>Genome- and Community-Level Interaction Insights into Carbon Utilization and Element Cycling Functions of Hydrothermarchaeota in Hydrothermal Sediment.</title>
        <authorList>
            <person name="Zhou Z."/>
            <person name="Liu Y."/>
            <person name="Xu W."/>
            <person name="Pan J."/>
            <person name="Luo Z.H."/>
            <person name="Li M."/>
        </authorList>
    </citation>
    <scope>NUCLEOTIDE SEQUENCE [LARGE SCALE GENOMIC DNA]</scope>
    <source>
        <strain evidence="2">SpSt-456</strain>
    </source>
</reference>
<dbReference type="Gene3D" id="1.10.3210.10">
    <property type="entry name" value="Hypothetical protein af1432"/>
    <property type="match status" value="1"/>
</dbReference>
<dbReference type="Pfam" id="PF13328">
    <property type="entry name" value="HD_4"/>
    <property type="match status" value="1"/>
</dbReference>
<sequence>MTAFDVQLTHRFREALSLAFDLHHAQRRKGSGVPYMAHVLAVASMVLENGGDENAAIAALLHDAVEDQGGETTLQLVRTRFGDLVADWVAACSDSLGAPKPPWRQRKENFLARLWEAPGPVLLIALADKIHNARCIVADLAREGPAVWDRFHGGRDGTLWYYSTLARLFHTRGLYPELSGILGELVEQMERAASVQPFRT</sequence>
<protein>
    <submittedName>
        <fullName evidence="2">HD domain-containing protein</fullName>
    </submittedName>
</protein>
<dbReference type="AlphaFoldDB" id="A0A831ZXW5"/>
<dbReference type="EMBL" id="DSTK01000021">
    <property type="protein sequence ID" value="HFK97067.1"/>
    <property type="molecule type" value="Genomic_DNA"/>
</dbReference>
<organism evidence="2">
    <name type="scientific">Desulfacinum infernum</name>
    <dbReference type="NCBI Taxonomy" id="35837"/>
    <lineage>
        <taxon>Bacteria</taxon>
        <taxon>Pseudomonadati</taxon>
        <taxon>Thermodesulfobacteriota</taxon>
        <taxon>Syntrophobacteria</taxon>
        <taxon>Syntrophobacterales</taxon>
        <taxon>Syntrophobacteraceae</taxon>
        <taxon>Desulfacinum</taxon>
    </lineage>
</organism>
<dbReference type="SUPFAM" id="SSF109604">
    <property type="entry name" value="HD-domain/PDEase-like"/>
    <property type="match status" value="1"/>
</dbReference>
<dbReference type="InterPro" id="IPR003607">
    <property type="entry name" value="HD/PDEase_dom"/>
</dbReference>